<sequence>PKSCLPSFFSRLCSVDRWWIFPSFCLSLFVYEVSSFLPALFEAYVSYSYHSRIRFVVSEVCSGSLFLL</sequence>
<accession>A0A0V0GDT9</accession>
<reference evidence="1" key="1">
    <citation type="submission" date="2015-12" db="EMBL/GenBank/DDBJ databases">
        <title>Gene expression during late stages of embryo sac development: a critical building block for successful pollen-pistil interactions.</title>
        <authorList>
            <person name="Liu Y."/>
            <person name="Joly V."/>
            <person name="Sabar M."/>
            <person name="Matton D.P."/>
        </authorList>
    </citation>
    <scope>NUCLEOTIDE SEQUENCE</scope>
</reference>
<dbReference type="AlphaFoldDB" id="A0A0V0GDT9"/>
<name>A0A0V0GDT9_SOLCH</name>
<feature type="non-terminal residue" evidence="1">
    <location>
        <position position="1"/>
    </location>
</feature>
<protein>
    <submittedName>
        <fullName evidence="1">Putative ovule protein</fullName>
    </submittedName>
</protein>
<evidence type="ECO:0000313" key="1">
    <source>
        <dbReference type="EMBL" id="JAP06207.1"/>
    </source>
</evidence>
<organism evidence="1">
    <name type="scientific">Solanum chacoense</name>
    <name type="common">Chaco potato</name>
    <dbReference type="NCBI Taxonomy" id="4108"/>
    <lineage>
        <taxon>Eukaryota</taxon>
        <taxon>Viridiplantae</taxon>
        <taxon>Streptophyta</taxon>
        <taxon>Embryophyta</taxon>
        <taxon>Tracheophyta</taxon>
        <taxon>Spermatophyta</taxon>
        <taxon>Magnoliopsida</taxon>
        <taxon>eudicotyledons</taxon>
        <taxon>Gunneridae</taxon>
        <taxon>Pentapetalae</taxon>
        <taxon>asterids</taxon>
        <taxon>lamiids</taxon>
        <taxon>Solanales</taxon>
        <taxon>Solanaceae</taxon>
        <taxon>Solanoideae</taxon>
        <taxon>Solaneae</taxon>
        <taxon>Solanum</taxon>
    </lineage>
</organism>
<dbReference type="EMBL" id="GEDG01042390">
    <property type="protein sequence ID" value="JAP06207.1"/>
    <property type="molecule type" value="Transcribed_RNA"/>
</dbReference>
<proteinExistence type="predicted"/>